<dbReference type="KEGG" id="srn:A4G23_05170"/>
<dbReference type="EMBL" id="CP017316">
    <property type="protein sequence ID" value="AOT62275.1"/>
    <property type="molecule type" value="Genomic_DNA"/>
</dbReference>
<dbReference type="RefSeq" id="WP_031129611.1">
    <property type="nucleotide sequence ID" value="NZ_CP017316.1"/>
</dbReference>
<dbReference type="STRING" id="285473.A4G23_05170"/>
<dbReference type="Pfam" id="PF14333">
    <property type="entry name" value="DUF4389"/>
    <property type="match status" value="2"/>
</dbReference>
<dbReference type="OrthoDB" id="156718at2"/>
<evidence type="ECO:0000256" key="1">
    <source>
        <dbReference type="SAM" id="Phobius"/>
    </source>
</evidence>
<sequence>MTTSPTVYWPVRVRGVLDHPLSRWLWLVKWILALPHYIVLVFLWIAFFLVCVVAFFAVLFTERYPRPLFDFNAGVLRWTWRVSYYAYGALATDRYPPFSLGVEPGYPATLEIAYPERLSRSLVLVKWWLLAIPHYLVLGFFLGGGAHAGPWSGGLIALLALIAAVALAFTGAYPRDLHALVVGLNRWVLRVAAYAALMTDAYPPFRLDQGGEEPVREAAAEK</sequence>
<dbReference type="Proteomes" id="UP000095349">
    <property type="component" value="Chromosome"/>
</dbReference>
<dbReference type="AlphaFoldDB" id="A0A1D8G9Z0"/>
<feature type="transmembrane region" description="Helical" evidence="1">
    <location>
        <begin position="37"/>
        <end position="60"/>
    </location>
</feature>
<feature type="transmembrane region" description="Helical" evidence="1">
    <location>
        <begin position="127"/>
        <end position="148"/>
    </location>
</feature>
<feature type="transmembrane region" description="Helical" evidence="1">
    <location>
        <begin position="154"/>
        <end position="173"/>
    </location>
</feature>
<gene>
    <name evidence="2" type="ORF">A4G23_05170</name>
</gene>
<keyword evidence="1" id="KW-0812">Transmembrane</keyword>
<name>A0A1D8G9Z0_9ACTN</name>
<organism evidence="2 3">
    <name type="scientific">Streptomyces rubrolavendulae</name>
    <dbReference type="NCBI Taxonomy" id="285473"/>
    <lineage>
        <taxon>Bacteria</taxon>
        <taxon>Bacillati</taxon>
        <taxon>Actinomycetota</taxon>
        <taxon>Actinomycetes</taxon>
        <taxon>Kitasatosporales</taxon>
        <taxon>Streptomycetaceae</taxon>
        <taxon>Streptomyces</taxon>
    </lineage>
</organism>
<accession>A0A1D8G9Z0</accession>
<dbReference type="GeneID" id="91406671"/>
<keyword evidence="1" id="KW-1133">Transmembrane helix</keyword>
<evidence type="ECO:0000313" key="2">
    <source>
        <dbReference type="EMBL" id="AOT62275.1"/>
    </source>
</evidence>
<keyword evidence="1" id="KW-0472">Membrane</keyword>
<dbReference type="InterPro" id="IPR025498">
    <property type="entry name" value="DUF4389"/>
</dbReference>
<keyword evidence="3" id="KW-1185">Reference proteome</keyword>
<evidence type="ECO:0000313" key="3">
    <source>
        <dbReference type="Proteomes" id="UP000095349"/>
    </source>
</evidence>
<reference evidence="2 3" key="1">
    <citation type="submission" date="2016-09" db="EMBL/GenBank/DDBJ databases">
        <title>Streptomyces rubrolavendulae MJM4426 Genome sequencing and assembly.</title>
        <authorList>
            <person name="Kim J.-G."/>
        </authorList>
    </citation>
    <scope>NUCLEOTIDE SEQUENCE [LARGE SCALE GENOMIC DNA]</scope>
    <source>
        <strain evidence="2 3">MJM4426</strain>
    </source>
</reference>
<dbReference type="PATRIC" id="fig|285473.5.peg.5444"/>
<evidence type="ECO:0008006" key="4">
    <source>
        <dbReference type="Google" id="ProtNLM"/>
    </source>
</evidence>
<proteinExistence type="predicted"/>
<protein>
    <recommendedName>
        <fullName evidence="4">DUF4389 domain-containing protein</fullName>
    </recommendedName>
</protein>